<dbReference type="PANTHER" id="PTHR23302">
    <property type="entry name" value="TRANSMEMBRANE CHANNEL-RELATED"/>
    <property type="match status" value="1"/>
</dbReference>
<feature type="transmembrane region" description="Helical" evidence="7">
    <location>
        <begin position="641"/>
        <end position="661"/>
    </location>
</feature>
<evidence type="ECO:0000256" key="5">
    <source>
        <dbReference type="ARBA" id="ARBA00023136"/>
    </source>
</evidence>
<protein>
    <recommendedName>
        <fullName evidence="8">TMC domain-containing protein</fullName>
    </recommendedName>
</protein>
<organism evidence="9 10">
    <name type="scientific">Elysia crispata</name>
    <name type="common">lettuce slug</name>
    <dbReference type="NCBI Taxonomy" id="231223"/>
    <lineage>
        <taxon>Eukaryota</taxon>
        <taxon>Metazoa</taxon>
        <taxon>Spiralia</taxon>
        <taxon>Lophotrochozoa</taxon>
        <taxon>Mollusca</taxon>
        <taxon>Gastropoda</taxon>
        <taxon>Heterobranchia</taxon>
        <taxon>Euthyneura</taxon>
        <taxon>Panpulmonata</taxon>
        <taxon>Sacoglossa</taxon>
        <taxon>Placobranchoidea</taxon>
        <taxon>Plakobranchidae</taxon>
        <taxon>Elysia</taxon>
    </lineage>
</organism>
<feature type="compositionally biased region" description="Basic residues" evidence="6">
    <location>
        <begin position="217"/>
        <end position="230"/>
    </location>
</feature>
<name>A0AAE0Z0R2_9GAST</name>
<keyword evidence="4 7" id="KW-1133">Transmembrane helix</keyword>
<dbReference type="PANTHER" id="PTHR23302:SF24">
    <property type="entry name" value="TMC DOMAIN-CONTAINING PROTEIN"/>
    <property type="match status" value="1"/>
</dbReference>
<evidence type="ECO:0000256" key="2">
    <source>
        <dbReference type="ARBA" id="ARBA00006510"/>
    </source>
</evidence>
<evidence type="ECO:0000259" key="8">
    <source>
        <dbReference type="Pfam" id="PF07810"/>
    </source>
</evidence>
<feature type="region of interest" description="Disordered" evidence="6">
    <location>
        <begin position="1"/>
        <end position="87"/>
    </location>
</feature>
<feature type="compositionally biased region" description="Acidic residues" evidence="6">
    <location>
        <begin position="12"/>
        <end position="25"/>
    </location>
</feature>
<feature type="transmembrane region" description="Helical" evidence="7">
    <location>
        <begin position="724"/>
        <end position="744"/>
    </location>
</feature>
<feature type="transmembrane region" description="Helical" evidence="7">
    <location>
        <begin position="354"/>
        <end position="372"/>
    </location>
</feature>
<feature type="transmembrane region" description="Helical" evidence="7">
    <location>
        <begin position="603"/>
        <end position="629"/>
    </location>
</feature>
<feature type="compositionally biased region" description="Basic and acidic residues" evidence="6">
    <location>
        <begin position="26"/>
        <end position="37"/>
    </location>
</feature>
<evidence type="ECO:0000313" key="10">
    <source>
        <dbReference type="Proteomes" id="UP001283361"/>
    </source>
</evidence>
<evidence type="ECO:0000313" key="9">
    <source>
        <dbReference type="EMBL" id="KAK3760683.1"/>
    </source>
</evidence>
<accession>A0AAE0Z0R2</accession>
<feature type="region of interest" description="Disordered" evidence="6">
    <location>
        <begin position="217"/>
        <end position="245"/>
    </location>
</feature>
<gene>
    <name evidence="9" type="ORF">RRG08_010656</name>
</gene>
<feature type="region of interest" description="Disordered" evidence="6">
    <location>
        <begin position="182"/>
        <end position="201"/>
    </location>
</feature>
<reference evidence="9" key="1">
    <citation type="journal article" date="2023" name="G3 (Bethesda)">
        <title>A reference genome for the long-term kleptoplast-retaining sea slug Elysia crispata morphotype clarki.</title>
        <authorList>
            <person name="Eastman K.E."/>
            <person name="Pendleton A.L."/>
            <person name="Shaikh M.A."/>
            <person name="Suttiyut T."/>
            <person name="Ogas R."/>
            <person name="Tomko P."/>
            <person name="Gavelis G."/>
            <person name="Widhalm J.R."/>
            <person name="Wisecaver J.H."/>
        </authorList>
    </citation>
    <scope>NUCLEOTIDE SEQUENCE</scope>
    <source>
        <strain evidence="9">ECLA1</strain>
    </source>
</reference>
<keyword evidence="3 7" id="KW-0812">Transmembrane</keyword>
<dbReference type="InterPro" id="IPR012496">
    <property type="entry name" value="TMC_dom"/>
</dbReference>
<feature type="compositionally biased region" description="Basic and acidic residues" evidence="6">
    <location>
        <begin position="231"/>
        <end position="245"/>
    </location>
</feature>
<keyword evidence="10" id="KW-1185">Reference proteome</keyword>
<feature type="transmembrane region" description="Helical" evidence="7">
    <location>
        <begin position="564"/>
        <end position="583"/>
    </location>
</feature>
<evidence type="ECO:0000256" key="6">
    <source>
        <dbReference type="SAM" id="MobiDB-lite"/>
    </source>
</evidence>
<dbReference type="Proteomes" id="UP001283361">
    <property type="component" value="Unassembled WGS sequence"/>
</dbReference>
<proteinExistence type="inferred from homology"/>
<evidence type="ECO:0000256" key="4">
    <source>
        <dbReference type="ARBA" id="ARBA00022989"/>
    </source>
</evidence>
<evidence type="ECO:0000256" key="1">
    <source>
        <dbReference type="ARBA" id="ARBA00004141"/>
    </source>
</evidence>
<keyword evidence="5 7" id="KW-0472">Membrane</keyword>
<feature type="transmembrane region" description="Helical" evidence="7">
    <location>
        <begin position="791"/>
        <end position="812"/>
    </location>
</feature>
<comment type="similarity">
    <text evidence="2">Belongs to the TMC family.</text>
</comment>
<dbReference type="EMBL" id="JAWDGP010004964">
    <property type="protein sequence ID" value="KAK3760683.1"/>
    <property type="molecule type" value="Genomic_DNA"/>
</dbReference>
<comment type="subcellular location">
    <subcellularLocation>
        <location evidence="1">Membrane</location>
        <topology evidence="1">Multi-pass membrane protein</topology>
    </subcellularLocation>
</comment>
<feature type="transmembrane region" description="Helical" evidence="7">
    <location>
        <begin position="824"/>
        <end position="847"/>
    </location>
</feature>
<feature type="transmembrane region" description="Helical" evidence="7">
    <location>
        <begin position="466"/>
        <end position="484"/>
    </location>
</feature>
<evidence type="ECO:0000256" key="7">
    <source>
        <dbReference type="SAM" id="Phobius"/>
    </source>
</evidence>
<dbReference type="Pfam" id="PF07810">
    <property type="entry name" value="TMC"/>
    <property type="match status" value="1"/>
</dbReference>
<sequence length="953" mass="109195">MARNAGFLVSSDDPDNSDVSGEYDNEFSKEHPMRRDEDFEGVGSVREEAWGSPSMPKPHGRNISSGRRYLKRTESTEPPNDPPHSEYLELEGLEKGLGPSASRGGIDRQISVESQPEGFQPREANLAARHRRAKSHHLARHSRRSSMNGFDYYKYIQQHRRLSSLQTQAEIDGLRNLYTNPADGNGASADPDGEFSESFSANDIRRTRQILSTIRVRRKSLKRTRTKSLHRSSDRRRSSTREPEPYVIKDEDGEVYIEEVGLPSNRLRVQGLTERLLLAKQLASAEEAARRYRETLAQGGAEVVYSEGLTKKFQNCFACLTDTWDQFNFWSQQFKEIEGRFGIATSTYFRFTRWLVKVNFLVFFLFLCFLYIPQLSYDSIFKEPYEPLPNLTGSYEDLMFRCSNTYNAHIRNVTKSSDSIDIFLDLAQGTGFLENTMLFYGYYSNLSFWRPGEEGREFSVNYNMGLGYLLTVGISFIAVFIMIVKNSSSTIKEAVMDFDNKAFPKYTNAVFGGWDYCIKSEQMAFFKHKIIYNEFKSTLEEVRWKHRYESRTAQEKARLFVKRAGIHMAVIILLGGSFVAIAFSTNFMLEKQQEVLSGFEGLLINYLPSIVICVLNLIIPEIFMILCDFEEYSNNWKTRITILRAVVLRLASVWVLIVALYNRLQAEQDPYACPEEYKFNATVQRCCGNSLWQTDVSIGGDPSGRGTVKCWETYVGQQFYKLSLVDFISISSIVLLIGLPRRFLYNGLKDRFSIVAKIGKSKFDLPIQVLDIVYSQTLCWIGMFFTPLLPAITFVKVFIFFFLKKFELLYVAQAPDNAYGASRSYSFFQSVLLFSFIAISSLLGFMIGNYNPSMSCGPFRLYSKEDHVMFTTVTNAVNSWPSVPSSIIKYFGTVAFFLPAFLILLLAIYYYSALSAGYRKMEKLLKLELKSEAHDKQFLLARVDEIIKKGQLQ</sequence>
<feature type="transmembrane region" description="Helical" evidence="7">
    <location>
        <begin position="887"/>
        <end position="911"/>
    </location>
</feature>
<dbReference type="AlphaFoldDB" id="A0AAE0Z0R2"/>
<evidence type="ECO:0000256" key="3">
    <source>
        <dbReference type="ARBA" id="ARBA00022692"/>
    </source>
</evidence>
<dbReference type="GO" id="GO:0008381">
    <property type="term" value="F:mechanosensitive monoatomic ion channel activity"/>
    <property type="evidence" value="ECO:0007669"/>
    <property type="project" value="TreeGrafter"/>
</dbReference>
<dbReference type="InterPro" id="IPR038900">
    <property type="entry name" value="TMC"/>
</dbReference>
<feature type="domain" description="TMC" evidence="8">
    <location>
        <begin position="710"/>
        <end position="822"/>
    </location>
</feature>
<comment type="caution">
    <text evidence="9">The sequence shown here is derived from an EMBL/GenBank/DDBJ whole genome shotgun (WGS) entry which is preliminary data.</text>
</comment>
<dbReference type="GO" id="GO:0005886">
    <property type="term" value="C:plasma membrane"/>
    <property type="evidence" value="ECO:0007669"/>
    <property type="project" value="InterPro"/>
</dbReference>